<evidence type="ECO:0000256" key="1">
    <source>
        <dbReference type="SAM" id="MobiDB-lite"/>
    </source>
</evidence>
<dbReference type="OrthoDB" id="9863915at2"/>
<comment type="caution">
    <text evidence="2">The sequence shown here is derived from an EMBL/GenBank/DDBJ whole genome shotgun (WGS) entry which is preliminary data.</text>
</comment>
<accession>A0A1E3WA78</accession>
<proteinExistence type="predicted"/>
<dbReference type="AlphaFoldDB" id="A0A1E3WA78"/>
<reference evidence="2 3" key="1">
    <citation type="journal article" date="2016" name="Environ. Microbiol.">
        <title>New Methyloceanibacter diversity from North Sea sediments includes methanotroph containing solely the soluble methane monooxygenase.</title>
        <authorList>
            <person name="Vekeman B."/>
            <person name="Kerckhof F.M."/>
            <person name="Cremers G."/>
            <person name="de Vos P."/>
            <person name="Vandamme P."/>
            <person name="Boon N."/>
            <person name="Op den Camp H.J."/>
            <person name="Heylen K."/>
        </authorList>
    </citation>
    <scope>NUCLEOTIDE SEQUENCE [LARGE SCALE GENOMIC DNA]</scope>
    <source>
        <strain evidence="2 3">R-67177</strain>
    </source>
</reference>
<dbReference type="EMBL" id="LPWD01000246">
    <property type="protein sequence ID" value="ODS02713.1"/>
    <property type="molecule type" value="Genomic_DNA"/>
</dbReference>
<dbReference type="RefSeq" id="WP_069624091.1">
    <property type="nucleotide sequence ID" value="NZ_LPWD01000246.1"/>
</dbReference>
<sequence>MDARAGQIDLVLASVDLDQPAIEEMMLGAFHEDEAHAVIVGIKLPWIEQSEVETAQTHRVEHDELGATVVRGDDREPGFQGSRHERLGMRSDGARNQDRAFESLVDDFDVGTRQSFMPLADEAQIGPLAPAQIALTRARKTVEITEQPIPGFRIAAVAFPYDVDG</sequence>
<protein>
    <submittedName>
        <fullName evidence="2">Uncharacterized protein</fullName>
    </submittedName>
</protein>
<gene>
    <name evidence="2" type="ORF">AUC71_01425</name>
</gene>
<evidence type="ECO:0000313" key="2">
    <source>
        <dbReference type="EMBL" id="ODS02713.1"/>
    </source>
</evidence>
<dbReference type="Proteomes" id="UP000095042">
    <property type="component" value="Unassembled WGS sequence"/>
</dbReference>
<keyword evidence="3" id="KW-1185">Reference proteome</keyword>
<evidence type="ECO:0000313" key="3">
    <source>
        <dbReference type="Proteomes" id="UP000095042"/>
    </source>
</evidence>
<organism evidence="2 3">
    <name type="scientific">Methyloceanibacter marginalis</name>
    <dbReference type="NCBI Taxonomy" id="1774971"/>
    <lineage>
        <taxon>Bacteria</taxon>
        <taxon>Pseudomonadati</taxon>
        <taxon>Pseudomonadota</taxon>
        <taxon>Alphaproteobacteria</taxon>
        <taxon>Hyphomicrobiales</taxon>
        <taxon>Hyphomicrobiaceae</taxon>
        <taxon>Methyloceanibacter</taxon>
    </lineage>
</organism>
<name>A0A1E3WA78_9HYPH</name>
<feature type="region of interest" description="Disordered" evidence="1">
    <location>
        <begin position="71"/>
        <end position="95"/>
    </location>
</feature>